<reference evidence="2 4" key="1">
    <citation type="journal article" date="2011" name="Nature">
        <title>The Medicago genome provides insight into the evolution of rhizobial symbioses.</title>
        <authorList>
            <person name="Young N.D."/>
            <person name="Debelle F."/>
            <person name="Oldroyd G.E."/>
            <person name="Geurts R."/>
            <person name="Cannon S.B."/>
            <person name="Udvardi M.K."/>
            <person name="Benedito V.A."/>
            <person name="Mayer K.F."/>
            <person name="Gouzy J."/>
            <person name="Schoof H."/>
            <person name="Van de Peer Y."/>
            <person name="Proost S."/>
            <person name="Cook D.R."/>
            <person name="Meyers B.C."/>
            <person name="Spannagl M."/>
            <person name="Cheung F."/>
            <person name="De Mita S."/>
            <person name="Krishnakumar V."/>
            <person name="Gundlach H."/>
            <person name="Zhou S."/>
            <person name="Mudge J."/>
            <person name="Bharti A.K."/>
            <person name="Murray J.D."/>
            <person name="Naoumkina M.A."/>
            <person name="Rosen B."/>
            <person name="Silverstein K.A."/>
            <person name="Tang H."/>
            <person name="Rombauts S."/>
            <person name="Zhao P.X."/>
            <person name="Zhou P."/>
            <person name="Barbe V."/>
            <person name="Bardou P."/>
            <person name="Bechner M."/>
            <person name="Bellec A."/>
            <person name="Berger A."/>
            <person name="Berges H."/>
            <person name="Bidwell S."/>
            <person name="Bisseling T."/>
            <person name="Choisne N."/>
            <person name="Couloux A."/>
            <person name="Denny R."/>
            <person name="Deshpande S."/>
            <person name="Dai X."/>
            <person name="Doyle J.J."/>
            <person name="Dudez A.M."/>
            <person name="Farmer A.D."/>
            <person name="Fouteau S."/>
            <person name="Franken C."/>
            <person name="Gibelin C."/>
            <person name="Gish J."/>
            <person name="Goldstein S."/>
            <person name="Gonzalez A.J."/>
            <person name="Green P.J."/>
            <person name="Hallab A."/>
            <person name="Hartog M."/>
            <person name="Hua A."/>
            <person name="Humphray S.J."/>
            <person name="Jeong D.H."/>
            <person name="Jing Y."/>
            <person name="Jocker A."/>
            <person name="Kenton S.M."/>
            <person name="Kim D.J."/>
            <person name="Klee K."/>
            <person name="Lai H."/>
            <person name="Lang C."/>
            <person name="Lin S."/>
            <person name="Macmil S.L."/>
            <person name="Magdelenat G."/>
            <person name="Matthews L."/>
            <person name="McCorrison J."/>
            <person name="Monaghan E.L."/>
            <person name="Mun J.H."/>
            <person name="Najar F.Z."/>
            <person name="Nicholson C."/>
            <person name="Noirot C."/>
            <person name="O'Bleness M."/>
            <person name="Paule C.R."/>
            <person name="Poulain J."/>
            <person name="Prion F."/>
            <person name="Qin B."/>
            <person name="Qu C."/>
            <person name="Retzel E.F."/>
            <person name="Riddle C."/>
            <person name="Sallet E."/>
            <person name="Samain S."/>
            <person name="Samson N."/>
            <person name="Sanders I."/>
            <person name="Saurat O."/>
            <person name="Scarpelli C."/>
            <person name="Schiex T."/>
            <person name="Segurens B."/>
            <person name="Severin A.J."/>
            <person name="Sherrier D.J."/>
            <person name="Shi R."/>
            <person name="Sims S."/>
            <person name="Singer S.R."/>
            <person name="Sinharoy S."/>
            <person name="Sterck L."/>
            <person name="Viollet A."/>
            <person name="Wang B.B."/>
            <person name="Wang K."/>
            <person name="Wang M."/>
            <person name="Wang X."/>
            <person name="Warfsmann J."/>
            <person name="Weissenbach J."/>
            <person name="White D.D."/>
            <person name="White J.D."/>
            <person name="Wiley G.B."/>
            <person name="Wincker P."/>
            <person name="Xing Y."/>
            <person name="Yang L."/>
            <person name="Yao Z."/>
            <person name="Ying F."/>
            <person name="Zhai J."/>
            <person name="Zhou L."/>
            <person name="Zuber A."/>
            <person name="Denarie J."/>
            <person name="Dixon R.A."/>
            <person name="May G.D."/>
            <person name="Schwartz D.C."/>
            <person name="Rogers J."/>
            <person name="Quetier F."/>
            <person name="Town C.D."/>
            <person name="Roe B.A."/>
        </authorList>
    </citation>
    <scope>NUCLEOTIDE SEQUENCE [LARGE SCALE GENOMIC DNA]</scope>
    <source>
        <strain evidence="2">A17</strain>
        <strain evidence="3 4">cv. Jemalong A17</strain>
    </source>
</reference>
<gene>
    <name evidence="2" type="ORF">MTR_0009s0020</name>
</gene>
<dbReference type="HOGENOM" id="CLU_1752487_0_0_1"/>
<dbReference type="EnsemblPlants" id="KEH17517">
    <property type="protein sequence ID" value="KEH17517"/>
    <property type="gene ID" value="MTR_0009s0020"/>
</dbReference>
<dbReference type="Gene3D" id="3.90.1320.10">
    <property type="entry name" value="Outer-capsid protein sigma 3, large lobe"/>
    <property type="match status" value="1"/>
</dbReference>
<evidence type="ECO:0000259" key="1">
    <source>
        <dbReference type="PROSITE" id="PS52045"/>
    </source>
</evidence>
<proteinExistence type="predicted"/>
<name>A0A072TJA0_MEDTR</name>
<dbReference type="PANTHER" id="PTHR31589">
    <property type="entry name" value="PROTEIN, PUTATIVE (DUF239)-RELATED-RELATED"/>
    <property type="match status" value="1"/>
</dbReference>
<reference evidence="2 4" key="2">
    <citation type="journal article" date="2014" name="BMC Genomics">
        <title>An improved genome release (version Mt4.0) for the model legume Medicago truncatula.</title>
        <authorList>
            <person name="Tang H."/>
            <person name="Krishnakumar V."/>
            <person name="Bidwell S."/>
            <person name="Rosen B."/>
            <person name="Chan A."/>
            <person name="Zhou S."/>
            <person name="Gentzbittel L."/>
            <person name="Childs K.L."/>
            <person name="Yandell M."/>
            <person name="Gundlach H."/>
            <person name="Mayer K.F."/>
            <person name="Schwartz D.C."/>
            <person name="Town C.D."/>
        </authorList>
    </citation>
    <scope>GENOME REANNOTATION</scope>
    <source>
        <strain evidence="2">A17</strain>
        <strain evidence="3 4">cv. Jemalong A17</strain>
    </source>
</reference>
<sequence length="149" mass="16703">MTMTSFHGVSGTLRVCLVYPRMYNDRKTHLFIYWASDNFKKGCYNLVCPGFIQTDKSITLGQSFNQTSTIDGWTIEMPLAIIQDPNSKNWWINIDEKPIGYYPASLFSSMRSANQVAWFGKTTNDLDTPSPPMGSGALPNGVLGHACFF</sequence>
<dbReference type="PANTHER" id="PTHR31589:SF223">
    <property type="entry name" value="PROTEIN, PUTATIVE (DUF239)-RELATED"/>
    <property type="match status" value="1"/>
</dbReference>
<dbReference type="InterPro" id="IPR053168">
    <property type="entry name" value="Glutamic_endopeptidase"/>
</dbReference>
<evidence type="ECO:0000313" key="2">
    <source>
        <dbReference type="EMBL" id="KEH17517.1"/>
    </source>
</evidence>
<dbReference type="PROSITE" id="PS52045">
    <property type="entry name" value="NEPROSIN_PEP_CD"/>
    <property type="match status" value="1"/>
</dbReference>
<evidence type="ECO:0000313" key="3">
    <source>
        <dbReference type="EnsemblPlants" id="KEH17517"/>
    </source>
</evidence>
<dbReference type="Pfam" id="PF03080">
    <property type="entry name" value="Neprosin"/>
    <property type="match status" value="1"/>
</dbReference>
<dbReference type="InterPro" id="IPR004314">
    <property type="entry name" value="Neprosin"/>
</dbReference>
<evidence type="ECO:0000313" key="4">
    <source>
        <dbReference type="Proteomes" id="UP000002051"/>
    </source>
</evidence>
<dbReference type="Proteomes" id="UP000002051">
    <property type="component" value="Unassembled WGS sequence"/>
</dbReference>
<dbReference type="AlphaFoldDB" id="A0A072TJA0"/>
<accession>A0A072TJA0</accession>
<reference evidence="3" key="3">
    <citation type="submission" date="2015-06" db="UniProtKB">
        <authorList>
            <consortium name="EnsemblPlants"/>
        </authorList>
    </citation>
    <scope>IDENTIFICATION</scope>
    <source>
        <strain evidence="3">cv. Jemalong A17</strain>
    </source>
</reference>
<protein>
    <submittedName>
        <fullName evidence="2">Carboxyl-terminal peptidase</fullName>
    </submittedName>
</protein>
<dbReference type="EMBL" id="KL402734">
    <property type="protein sequence ID" value="KEH17517.1"/>
    <property type="molecule type" value="Genomic_DNA"/>
</dbReference>
<feature type="domain" description="Neprosin PEP catalytic" evidence="1">
    <location>
        <begin position="1"/>
        <end position="149"/>
    </location>
</feature>
<organism evidence="2 4">
    <name type="scientific">Medicago truncatula</name>
    <name type="common">Barrel medic</name>
    <name type="synonym">Medicago tribuloides</name>
    <dbReference type="NCBI Taxonomy" id="3880"/>
    <lineage>
        <taxon>Eukaryota</taxon>
        <taxon>Viridiplantae</taxon>
        <taxon>Streptophyta</taxon>
        <taxon>Embryophyta</taxon>
        <taxon>Tracheophyta</taxon>
        <taxon>Spermatophyta</taxon>
        <taxon>Magnoliopsida</taxon>
        <taxon>eudicotyledons</taxon>
        <taxon>Gunneridae</taxon>
        <taxon>Pentapetalae</taxon>
        <taxon>rosids</taxon>
        <taxon>fabids</taxon>
        <taxon>Fabales</taxon>
        <taxon>Fabaceae</taxon>
        <taxon>Papilionoideae</taxon>
        <taxon>50 kb inversion clade</taxon>
        <taxon>NPAAA clade</taxon>
        <taxon>Hologalegina</taxon>
        <taxon>IRL clade</taxon>
        <taxon>Trifolieae</taxon>
        <taxon>Medicago</taxon>
    </lineage>
</organism>
<keyword evidence="4" id="KW-1185">Reference proteome</keyword>